<accession>A0A6J6ZPT8</accession>
<protein>
    <submittedName>
        <fullName evidence="1">Unannotated protein</fullName>
    </submittedName>
</protein>
<sequence length="54" mass="5861">MRGSTVMSETVTAGTYSSAIKDGEFNYLKYITADTAPAFPIIRAFIVIKELLAS</sequence>
<organism evidence="1">
    <name type="scientific">freshwater metagenome</name>
    <dbReference type="NCBI Taxonomy" id="449393"/>
    <lineage>
        <taxon>unclassified sequences</taxon>
        <taxon>metagenomes</taxon>
        <taxon>ecological metagenomes</taxon>
    </lineage>
</organism>
<gene>
    <name evidence="1" type="ORF">UFOPK3124_01085</name>
</gene>
<dbReference type="EMBL" id="CAFAAY010000106">
    <property type="protein sequence ID" value="CAB4821996.1"/>
    <property type="molecule type" value="Genomic_DNA"/>
</dbReference>
<proteinExistence type="predicted"/>
<evidence type="ECO:0000313" key="1">
    <source>
        <dbReference type="EMBL" id="CAB4821996.1"/>
    </source>
</evidence>
<name>A0A6J6ZPT8_9ZZZZ</name>
<reference evidence="1" key="1">
    <citation type="submission" date="2020-05" db="EMBL/GenBank/DDBJ databases">
        <authorList>
            <person name="Chiriac C."/>
            <person name="Salcher M."/>
            <person name="Ghai R."/>
            <person name="Kavagutti S V."/>
        </authorList>
    </citation>
    <scope>NUCLEOTIDE SEQUENCE</scope>
</reference>
<dbReference type="AlphaFoldDB" id="A0A6J6ZPT8"/>